<dbReference type="RefSeq" id="WP_379829086.1">
    <property type="nucleotide sequence ID" value="NZ_JBHUHU010000001.1"/>
</dbReference>
<dbReference type="InterPro" id="IPR005151">
    <property type="entry name" value="Tail-specific_protease"/>
</dbReference>
<reference evidence="5" key="1">
    <citation type="journal article" date="2019" name="Int. J. Syst. Evol. Microbiol.">
        <title>The Global Catalogue of Microorganisms (GCM) 10K type strain sequencing project: providing services to taxonomists for standard genome sequencing and annotation.</title>
        <authorList>
            <consortium name="The Broad Institute Genomics Platform"/>
            <consortium name="The Broad Institute Genome Sequencing Center for Infectious Disease"/>
            <person name="Wu L."/>
            <person name="Ma J."/>
        </authorList>
    </citation>
    <scope>NUCLEOTIDE SEQUENCE [LARGE SCALE GENOMIC DNA]</scope>
    <source>
        <strain evidence="5">JCM 3389</strain>
    </source>
</reference>
<evidence type="ECO:0000313" key="4">
    <source>
        <dbReference type="EMBL" id="MFD2098303.1"/>
    </source>
</evidence>
<dbReference type="Gene3D" id="3.90.226.10">
    <property type="entry name" value="2-enoyl-CoA Hydratase, Chain A, domain 1"/>
    <property type="match status" value="1"/>
</dbReference>
<sequence length="496" mass="55091">MKKYVLLFLGLSLLMVSCSNDDNQIKNGETPQLLPGSDAITQHFMWQAMNLWYFWQGDVNDLSDTRFTSNQQYTDFLEATPGPEDFFFDVLLFDEDRFSFLNSDYSELVNNLSGVSRSNGLEFNLVRFSGSDDIFGYVIYIVPNSDASTKAIQRGDIFTRVDGQQLTINNYVSLLYGSNTSYTLGMADIVGNEIVDNATEVALTKVENQVEDPILVAETLDVNGTKVAYLMYNRFLSNFNEQLNAAFGEFIAEGATELVLDMRYNPGGSVNTSRLLASMVYGTNTSDLYIRQRWNAKVQAQLSDEQLSDYFANSTGSSAINSLNLDRVFVIATNDSASASELVMNGLAPYVDVIHIGETTRGKNEFSITLVDDIDNAFIYASDREDEINPDNSWGIQPLVGRNENADGFYDYTSGLVPDITLVEDLANLGVLGDTNEPLLARALEEITGVASKVSFSAQMPAKSFASSRFQTAAKDNMYLDKPLDIDFTQLDFTKE</sequence>
<dbReference type="CDD" id="cd07561">
    <property type="entry name" value="Peptidase_S41_CPP_like"/>
    <property type="match status" value="1"/>
</dbReference>
<dbReference type="PROSITE" id="PS51257">
    <property type="entry name" value="PROKAR_LIPOPROTEIN"/>
    <property type="match status" value="1"/>
</dbReference>
<dbReference type="Proteomes" id="UP001597342">
    <property type="component" value="Unassembled WGS sequence"/>
</dbReference>
<dbReference type="InterPro" id="IPR036034">
    <property type="entry name" value="PDZ_sf"/>
</dbReference>
<evidence type="ECO:0000259" key="3">
    <source>
        <dbReference type="Pfam" id="PF18294"/>
    </source>
</evidence>
<keyword evidence="1" id="KW-0732">Signal</keyword>
<dbReference type="Gene3D" id="3.30.750.170">
    <property type="match status" value="1"/>
</dbReference>
<dbReference type="PANTHER" id="PTHR32060:SF30">
    <property type="entry name" value="CARBOXY-TERMINAL PROCESSING PROTEASE CTPA"/>
    <property type="match status" value="1"/>
</dbReference>
<evidence type="ECO:0000259" key="2">
    <source>
        <dbReference type="Pfam" id="PF03572"/>
    </source>
</evidence>
<dbReference type="Pfam" id="PF03572">
    <property type="entry name" value="Peptidase_S41"/>
    <property type="match status" value="1"/>
</dbReference>
<dbReference type="EMBL" id="JBHUHU010000001">
    <property type="protein sequence ID" value="MFD2098303.1"/>
    <property type="molecule type" value="Genomic_DNA"/>
</dbReference>
<dbReference type="PANTHER" id="PTHR32060">
    <property type="entry name" value="TAIL-SPECIFIC PROTEASE"/>
    <property type="match status" value="1"/>
</dbReference>
<feature type="chain" id="PRO_5046008404" evidence="1">
    <location>
        <begin position="22"/>
        <end position="496"/>
    </location>
</feature>
<protein>
    <submittedName>
        <fullName evidence="4">S41 family peptidase</fullName>
    </submittedName>
</protein>
<evidence type="ECO:0000256" key="1">
    <source>
        <dbReference type="SAM" id="SignalP"/>
    </source>
</evidence>
<evidence type="ECO:0000313" key="5">
    <source>
        <dbReference type="Proteomes" id="UP001597342"/>
    </source>
</evidence>
<keyword evidence="5" id="KW-1185">Reference proteome</keyword>
<organism evidence="4 5">
    <name type="scientific">Flagellimonas iocasae</name>
    <dbReference type="NCBI Taxonomy" id="2055905"/>
    <lineage>
        <taxon>Bacteria</taxon>
        <taxon>Pseudomonadati</taxon>
        <taxon>Bacteroidota</taxon>
        <taxon>Flavobacteriia</taxon>
        <taxon>Flavobacteriales</taxon>
        <taxon>Flavobacteriaceae</taxon>
        <taxon>Flagellimonas</taxon>
    </lineage>
</organism>
<dbReference type="Pfam" id="PF18294">
    <property type="entry name" value="Pept_S41_N"/>
    <property type="match status" value="1"/>
</dbReference>
<name>A0ABW4XVL4_9FLAO</name>
<feature type="signal peptide" evidence="1">
    <location>
        <begin position="1"/>
        <end position="21"/>
    </location>
</feature>
<dbReference type="Gene3D" id="2.30.42.10">
    <property type="match status" value="1"/>
</dbReference>
<feature type="domain" description="Tail specific protease" evidence="2">
    <location>
        <begin position="226"/>
        <end position="367"/>
    </location>
</feature>
<dbReference type="InterPro" id="IPR029045">
    <property type="entry name" value="ClpP/crotonase-like_dom_sf"/>
</dbReference>
<feature type="domain" description="Peptidase S41 N-terminal" evidence="3">
    <location>
        <begin position="42"/>
        <end position="100"/>
    </location>
</feature>
<dbReference type="SUPFAM" id="SSF52096">
    <property type="entry name" value="ClpP/crotonase"/>
    <property type="match status" value="1"/>
</dbReference>
<accession>A0ABW4XVL4</accession>
<gene>
    <name evidence="4" type="ORF">ACFSJE_00865</name>
</gene>
<proteinExistence type="predicted"/>
<comment type="caution">
    <text evidence="4">The sequence shown here is derived from an EMBL/GenBank/DDBJ whole genome shotgun (WGS) entry which is preliminary data.</text>
</comment>
<dbReference type="InterPro" id="IPR041613">
    <property type="entry name" value="Pept_S41_N"/>
</dbReference>